<organism evidence="1 2">
    <name type="scientific">Daphnia magna</name>
    <dbReference type="NCBI Taxonomy" id="35525"/>
    <lineage>
        <taxon>Eukaryota</taxon>
        <taxon>Metazoa</taxon>
        <taxon>Ecdysozoa</taxon>
        <taxon>Arthropoda</taxon>
        <taxon>Crustacea</taxon>
        <taxon>Branchiopoda</taxon>
        <taxon>Diplostraca</taxon>
        <taxon>Cladocera</taxon>
        <taxon>Anomopoda</taxon>
        <taxon>Daphniidae</taxon>
        <taxon>Daphnia</taxon>
    </lineage>
</organism>
<dbReference type="EMBL" id="JAOYFB010000004">
    <property type="protein sequence ID" value="KAK4013687.1"/>
    <property type="molecule type" value="Genomic_DNA"/>
</dbReference>
<sequence length="82" mass="9298">MCKPVMKATGAITVYYPAQKSEHRFNFLKPPIGGREGRRGDGHIGQGWVLRFKASNRSGHFCNPQGDVFFKNDSWKCWILAV</sequence>
<dbReference type="Proteomes" id="UP001234178">
    <property type="component" value="Unassembled WGS sequence"/>
</dbReference>
<evidence type="ECO:0000313" key="2">
    <source>
        <dbReference type="Proteomes" id="UP001234178"/>
    </source>
</evidence>
<comment type="caution">
    <text evidence="1">The sequence shown here is derived from an EMBL/GenBank/DDBJ whole genome shotgun (WGS) entry which is preliminary data.</text>
</comment>
<proteinExistence type="predicted"/>
<protein>
    <submittedName>
        <fullName evidence="1">Uncharacterized protein</fullName>
    </submittedName>
</protein>
<name>A0ABQ9ZL60_9CRUS</name>
<keyword evidence="2" id="KW-1185">Reference proteome</keyword>
<reference evidence="1 2" key="1">
    <citation type="journal article" date="2023" name="Nucleic Acids Res.">
        <title>The hologenome of Daphnia magna reveals possible DNA methylation and microbiome-mediated evolution of the host genome.</title>
        <authorList>
            <person name="Chaturvedi A."/>
            <person name="Li X."/>
            <person name="Dhandapani V."/>
            <person name="Marshall H."/>
            <person name="Kissane S."/>
            <person name="Cuenca-Cambronero M."/>
            <person name="Asole G."/>
            <person name="Calvet F."/>
            <person name="Ruiz-Romero M."/>
            <person name="Marangio P."/>
            <person name="Guigo R."/>
            <person name="Rago D."/>
            <person name="Mirbahai L."/>
            <person name="Eastwood N."/>
            <person name="Colbourne J.K."/>
            <person name="Zhou J."/>
            <person name="Mallon E."/>
            <person name="Orsini L."/>
        </authorList>
    </citation>
    <scope>NUCLEOTIDE SEQUENCE [LARGE SCALE GENOMIC DNA]</scope>
    <source>
        <strain evidence="1">LRV0_1</strain>
    </source>
</reference>
<gene>
    <name evidence="1" type="ORF">OUZ56_026239</name>
</gene>
<accession>A0ABQ9ZL60</accession>
<evidence type="ECO:0000313" key="1">
    <source>
        <dbReference type="EMBL" id="KAK4013687.1"/>
    </source>
</evidence>